<organism evidence="8">
    <name type="scientific">Alexandrium catenella</name>
    <name type="common">Red tide dinoflagellate</name>
    <name type="synonym">Gonyaulax catenella</name>
    <dbReference type="NCBI Taxonomy" id="2925"/>
    <lineage>
        <taxon>Eukaryota</taxon>
        <taxon>Sar</taxon>
        <taxon>Alveolata</taxon>
        <taxon>Dinophyceae</taxon>
        <taxon>Gonyaulacales</taxon>
        <taxon>Pyrocystaceae</taxon>
        <taxon>Alexandrium</taxon>
    </lineage>
</organism>
<evidence type="ECO:0000256" key="6">
    <source>
        <dbReference type="SAM" id="MobiDB-lite"/>
    </source>
</evidence>
<evidence type="ECO:0000256" key="5">
    <source>
        <dbReference type="SAM" id="Coils"/>
    </source>
</evidence>
<dbReference type="GO" id="GO:0005634">
    <property type="term" value="C:nucleus"/>
    <property type="evidence" value="ECO:0007669"/>
    <property type="project" value="TreeGrafter"/>
</dbReference>
<evidence type="ECO:0000313" key="8">
    <source>
        <dbReference type="EMBL" id="CAD9193524.1"/>
    </source>
</evidence>
<dbReference type="InterPro" id="IPR001876">
    <property type="entry name" value="Znf_RanBP2"/>
</dbReference>
<gene>
    <name evidence="8" type="ORF">ACAT0790_LOCUS70301</name>
</gene>
<keyword evidence="2 4" id="KW-0863">Zinc-finger</keyword>
<evidence type="ECO:0000256" key="2">
    <source>
        <dbReference type="ARBA" id="ARBA00022771"/>
    </source>
</evidence>
<evidence type="ECO:0000256" key="4">
    <source>
        <dbReference type="PROSITE-ProRule" id="PRU00322"/>
    </source>
</evidence>
<feature type="coiled-coil region" evidence="5">
    <location>
        <begin position="107"/>
        <end position="194"/>
    </location>
</feature>
<dbReference type="PANTHER" id="PTHR46622">
    <property type="entry name" value="DNA-DEPENDENT METALLOPROTEASE WSS1"/>
    <property type="match status" value="1"/>
</dbReference>
<keyword evidence="3" id="KW-0862">Zinc</keyword>
<dbReference type="SMART" id="SM00547">
    <property type="entry name" value="ZnF_RBZ"/>
    <property type="match status" value="2"/>
</dbReference>
<proteinExistence type="predicted"/>
<keyword evidence="5" id="KW-0175">Coiled coil</keyword>
<dbReference type="GO" id="GO:0008237">
    <property type="term" value="F:metallopeptidase activity"/>
    <property type="evidence" value="ECO:0007669"/>
    <property type="project" value="TreeGrafter"/>
</dbReference>
<feature type="region of interest" description="Disordered" evidence="6">
    <location>
        <begin position="70"/>
        <end position="107"/>
    </location>
</feature>
<dbReference type="Gene3D" id="2.30.30.380">
    <property type="entry name" value="Zn-finger domain of Sec23/24"/>
    <property type="match status" value="1"/>
</dbReference>
<dbReference type="PROSITE" id="PS01358">
    <property type="entry name" value="ZF_RANBP2_1"/>
    <property type="match status" value="2"/>
</dbReference>
<dbReference type="SUPFAM" id="SSF90209">
    <property type="entry name" value="Ran binding protein zinc finger-like"/>
    <property type="match status" value="2"/>
</dbReference>
<dbReference type="GO" id="GO:0008270">
    <property type="term" value="F:zinc ion binding"/>
    <property type="evidence" value="ECO:0007669"/>
    <property type="project" value="UniProtKB-KW"/>
</dbReference>
<name>A0A7S1SGA5_ALECA</name>
<dbReference type="AlphaFoldDB" id="A0A7S1SGA5"/>
<keyword evidence="1" id="KW-0479">Metal-binding</keyword>
<accession>A0A7S1SGA5</accession>
<dbReference type="InterPro" id="IPR053000">
    <property type="entry name" value="WSS1-like_metalloprotease"/>
</dbReference>
<dbReference type="Pfam" id="PF00641">
    <property type="entry name" value="Zn_ribbon_RanBP"/>
    <property type="match status" value="1"/>
</dbReference>
<protein>
    <recommendedName>
        <fullName evidence="7">RanBP2-type domain-containing protein</fullName>
    </recommendedName>
</protein>
<evidence type="ECO:0000256" key="3">
    <source>
        <dbReference type="ARBA" id="ARBA00022833"/>
    </source>
</evidence>
<dbReference type="GO" id="GO:0006281">
    <property type="term" value="P:DNA repair"/>
    <property type="evidence" value="ECO:0007669"/>
    <property type="project" value="TreeGrafter"/>
</dbReference>
<feature type="domain" description="RanBP2-type" evidence="7">
    <location>
        <begin position="274"/>
        <end position="302"/>
    </location>
</feature>
<dbReference type="InterPro" id="IPR036443">
    <property type="entry name" value="Znf_RanBP2_sf"/>
</dbReference>
<dbReference type="PANTHER" id="PTHR46622:SF1">
    <property type="entry name" value="DNA-DEPENDENT METALLOPROTEASE WSS1"/>
    <property type="match status" value="1"/>
</dbReference>
<dbReference type="PROSITE" id="PS50199">
    <property type="entry name" value="ZF_RANBP2_2"/>
    <property type="match status" value="2"/>
</dbReference>
<evidence type="ECO:0000259" key="7">
    <source>
        <dbReference type="PROSITE" id="PS50199"/>
    </source>
</evidence>
<reference evidence="8" key="1">
    <citation type="submission" date="2021-01" db="EMBL/GenBank/DDBJ databases">
        <authorList>
            <person name="Corre E."/>
            <person name="Pelletier E."/>
            <person name="Niang G."/>
            <person name="Scheremetjew M."/>
            <person name="Finn R."/>
            <person name="Kale V."/>
            <person name="Holt S."/>
            <person name="Cochrane G."/>
            <person name="Meng A."/>
            <person name="Brown T."/>
            <person name="Cohen L."/>
        </authorList>
    </citation>
    <scope>NUCLEOTIDE SEQUENCE</scope>
    <source>
        <strain evidence="8">OF101</strain>
    </source>
</reference>
<evidence type="ECO:0000256" key="1">
    <source>
        <dbReference type="ARBA" id="ARBA00022723"/>
    </source>
</evidence>
<feature type="compositionally biased region" description="Pro residues" evidence="6">
    <location>
        <begin position="81"/>
        <end position="101"/>
    </location>
</feature>
<feature type="domain" description="RanBP2-type" evidence="7">
    <location>
        <begin position="238"/>
        <end position="267"/>
    </location>
</feature>
<sequence>MGAAGSAVGGWVERLRRSHGPWMLSVLRRQNEKLEKELKDVRLDLNRLKREHAGCDAAISQKSDRIAELEKELEAARADALPPPEPPPPPATSPSPEPPAGPAAAEADEFRRKLNALTEELGSTSRKLSLVELRKSLLELQALTSRSEHDKEVEELKAKLQKARKDHNKEATELNSALAELRREAADLRQKESDSATIVEELLDAKTVIDELQKDVSRRDEQIEFLMQVHDASQDVEWVGKWPCAICTMLNPNTNSTCSTCGAPRARTPRPQGGGGEWSCLECTYVNEARSRECELCGEGRP</sequence>
<dbReference type="EMBL" id="HBGE01117801">
    <property type="protein sequence ID" value="CAD9193524.1"/>
    <property type="molecule type" value="Transcribed_RNA"/>
</dbReference>